<evidence type="ECO:0000256" key="2">
    <source>
        <dbReference type="ARBA" id="ARBA00023157"/>
    </source>
</evidence>
<protein>
    <recommendedName>
        <fullName evidence="4">CUB domain-containing protein</fullName>
    </recommendedName>
</protein>
<dbReference type="Gene3D" id="2.60.120.290">
    <property type="entry name" value="Spermadhesin, CUB domain"/>
    <property type="match status" value="1"/>
</dbReference>
<dbReference type="InterPro" id="IPR000859">
    <property type="entry name" value="CUB_dom"/>
</dbReference>
<dbReference type="SUPFAM" id="SSF49854">
    <property type="entry name" value="Spermadhesin, CUB domain"/>
    <property type="match status" value="2"/>
</dbReference>
<dbReference type="PROSITE" id="PS01180">
    <property type="entry name" value="CUB"/>
    <property type="match status" value="2"/>
</dbReference>
<sequence>MGSRAIVRFTSKDIRIGKGFRLRFLKRQDFDTTIEPEGSKCGGIIVGQTGYLNYKLGKDYLNNEGCVWLLHSPGSVSVHLQLIEDEFEICCDYISVNTVDPETGVIRNDTKLFNARNWNQTIEAPLLVILFQSDYSKPGKGFSLQYRSNGNQLNVKYKYKLQHIIGMFGSTEYPSEQAKWEVSGRGEQDIFMIASSKIKIPDKYYTVIDWKFQPPNGSCLQHHSFAIYEPLSLSENETSVPGIWVKREQFPKSNKPDCSSVNSMPTKYNEKFKQTFNVATPVFIILYKSLFDGNNGTETRFKFDYSQKLHTCGGVLEPLQNEYGLISYMEDEYYKNLENCSWTIEVSAAAGIEFGLEKYELREGDHLNVVSIDTGESIDELRQISN</sequence>
<feature type="domain" description="CUB" evidence="4">
    <location>
        <begin position="312"/>
        <end position="386"/>
    </location>
</feature>
<evidence type="ECO:0000256" key="3">
    <source>
        <dbReference type="PROSITE-ProRule" id="PRU00059"/>
    </source>
</evidence>
<evidence type="ECO:0000313" key="6">
    <source>
        <dbReference type="Proteomes" id="UP001642540"/>
    </source>
</evidence>
<dbReference type="Proteomes" id="UP001642540">
    <property type="component" value="Unassembled WGS sequence"/>
</dbReference>
<name>A0ABP1S8B5_9HEXA</name>
<comment type="caution">
    <text evidence="3">Lacks conserved residue(s) required for the propagation of feature annotation.</text>
</comment>
<dbReference type="EMBL" id="CAXLJM020000164">
    <property type="protein sequence ID" value="CAL8147006.1"/>
    <property type="molecule type" value="Genomic_DNA"/>
</dbReference>
<evidence type="ECO:0000259" key="4">
    <source>
        <dbReference type="PROSITE" id="PS01180"/>
    </source>
</evidence>
<dbReference type="SMART" id="SM00042">
    <property type="entry name" value="CUB"/>
    <property type="match status" value="1"/>
</dbReference>
<evidence type="ECO:0000256" key="1">
    <source>
        <dbReference type="ARBA" id="ARBA00022737"/>
    </source>
</evidence>
<reference evidence="5 6" key="1">
    <citation type="submission" date="2024-08" db="EMBL/GenBank/DDBJ databases">
        <authorList>
            <person name="Cucini C."/>
            <person name="Frati F."/>
        </authorList>
    </citation>
    <scope>NUCLEOTIDE SEQUENCE [LARGE SCALE GENOMIC DNA]</scope>
</reference>
<dbReference type="InterPro" id="IPR035914">
    <property type="entry name" value="Sperma_CUB_dom_sf"/>
</dbReference>
<organism evidence="5 6">
    <name type="scientific">Orchesella dallaii</name>
    <dbReference type="NCBI Taxonomy" id="48710"/>
    <lineage>
        <taxon>Eukaryota</taxon>
        <taxon>Metazoa</taxon>
        <taxon>Ecdysozoa</taxon>
        <taxon>Arthropoda</taxon>
        <taxon>Hexapoda</taxon>
        <taxon>Collembola</taxon>
        <taxon>Entomobryomorpha</taxon>
        <taxon>Entomobryoidea</taxon>
        <taxon>Orchesellidae</taxon>
        <taxon>Orchesellinae</taxon>
        <taxon>Orchesella</taxon>
    </lineage>
</organism>
<keyword evidence="1" id="KW-0677">Repeat</keyword>
<comment type="caution">
    <text evidence="5">The sequence shown here is derived from an EMBL/GenBank/DDBJ whole genome shotgun (WGS) entry which is preliminary data.</text>
</comment>
<feature type="domain" description="CUB" evidence="4">
    <location>
        <begin position="41"/>
        <end position="149"/>
    </location>
</feature>
<proteinExistence type="predicted"/>
<gene>
    <name evidence="5" type="ORF">ODALV1_LOCUS31005</name>
</gene>
<evidence type="ECO:0000313" key="5">
    <source>
        <dbReference type="EMBL" id="CAL8147006.1"/>
    </source>
</evidence>
<accession>A0ABP1S8B5</accession>
<keyword evidence="6" id="KW-1185">Reference proteome</keyword>
<dbReference type="PANTHER" id="PTHR24251">
    <property type="entry name" value="OVOCHYMASE-RELATED"/>
    <property type="match status" value="1"/>
</dbReference>
<dbReference type="Pfam" id="PF00431">
    <property type="entry name" value="CUB"/>
    <property type="match status" value="1"/>
</dbReference>
<keyword evidence="2" id="KW-1015">Disulfide bond</keyword>